<evidence type="ECO:0000313" key="5">
    <source>
        <dbReference type="EMBL" id="KAL2040591.1"/>
    </source>
</evidence>
<dbReference type="InterPro" id="IPR029058">
    <property type="entry name" value="AB_hydrolase_fold"/>
</dbReference>
<protein>
    <recommendedName>
        <fullName evidence="3">Dipeptidyl-peptidase V</fullName>
    </recommendedName>
</protein>
<gene>
    <name evidence="5" type="ORF">N7G274_006570</name>
</gene>
<dbReference type="Gene3D" id="3.40.50.1820">
    <property type="entry name" value="alpha/beta hydrolase"/>
    <property type="match status" value="1"/>
</dbReference>
<dbReference type="PANTHER" id="PTHR42776">
    <property type="entry name" value="SERINE PEPTIDASE S9 FAMILY MEMBER"/>
    <property type="match status" value="1"/>
</dbReference>
<dbReference type="SUPFAM" id="SSF53474">
    <property type="entry name" value="alpha/beta-Hydrolases"/>
    <property type="match status" value="1"/>
</dbReference>
<evidence type="ECO:0000256" key="2">
    <source>
        <dbReference type="ARBA" id="ARBA00022801"/>
    </source>
</evidence>
<accession>A0ABR4A6N8</accession>
<comment type="caution">
    <text evidence="5">The sequence shown here is derived from an EMBL/GenBank/DDBJ whole genome shotgun (WGS) entry which is preliminary data.</text>
</comment>
<dbReference type="InterPro" id="IPR001375">
    <property type="entry name" value="Peptidase_S9_cat"/>
</dbReference>
<proteinExistence type="inferred from homology"/>
<keyword evidence="2" id="KW-0378">Hydrolase</keyword>
<sequence>MSIDKKLWMRSLVHDTSCVVELRSQKDEFFAKTQDGLSDEIFAYDPQESSFVLVWNGQTDLETWDGQSVGHGEHCRGLMAVGMQSGTSGRICPTEIYAFERGKPVTQLSQHGQALTKFDFGEAIALACRTQDGTVQEAILVRPSDVVDEAKPRPTVVLVHGGPYSRISIQFNLLYFYWGPYLVNAGYTILCPNYRGGSGRGEDHASQARGGMGTKDYSDIISLVSKGISMGLIDEHKVAIGGYSQGGFLSYVAVTREDFPFKAAVCGAGVTDWDMMTMTSISPWLEGECAGCAPWETTSSDTKGRHGSPIWHMKDAKRKTPILILHGEADVQVPVTQAIAFHRGCLNYDWPCEMVTYPRGQHVIGERKHVVDMMKRFRHFYDLHLK</sequence>
<evidence type="ECO:0000256" key="3">
    <source>
        <dbReference type="ARBA" id="ARBA00032829"/>
    </source>
</evidence>
<dbReference type="Pfam" id="PF00326">
    <property type="entry name" value="Peptidase_S9"/>
    <property type="match status" value="1"/>
</dbReference>
<name>A0ABR4A6N8_9LECA</name>
<comment type="similarity">
    <text evidence="1">Belongs to the peptidase S9C family.</text>
</comment>
<organism evidence="5 6">
    <name type="scientific">Stereocaulon virgatum</name>
    <dbReference type="NCBI Taxonomy" id="373712"/>
    <lineage>
        <taxon>Eukaryota</taxon>
        <taxon>Fungi</taxon>
        <taxon>Dikarya</taxon>
        <taxon>Ascomycota</taxon>
        <taxon>Pezizomycotina</taxon>
        <taxon>Lecanoromycetes</taxon>
        <taxon>OSLEUM clade</taxon>
        <taxon>Lecanoromycetidae</taxon>
        <taxon>Lecanorales</taxon>
        <taxon>Lecanorineae</taxon>
        <taxon>Stereocaulaceae</taxon>
        <taxon>Stereocaulon</taxon>
    </lineage>
</organism>
<feature type="domain" description="Peptidase S9 prolyl oligopeptidase catalytic" evidence="4">
    <location>
        <begin position="176"/>
        <end position="385"/>
    </location>
</feature>
<keyword evidence="6" id="KW-1185">Reference proteome</keyword>
<dbReference type="PANTHER" id="PTHR42776:SF27">
    <property type="entry name" value="DIPEPTIDYL PEPTIDASE FAMILY MEMBER 6"/>
    <property type="match status" value="1"/>
</dbReference>
<dbReference type="Proteomes" id="UP001590950">
    <property type="component" value="Unassembled WGS sequence"/>
</dbReference>
<dbReference type="EMBL" id="JBEFKJ010000020">
    <property type="protein sequence ID" value="KAL2040591.1"/>
    <property type="molecule type" value="Genomic_DNA"/>
</dbReference>
<reference evidence="5 6" key="1">
    <citation type="submission" date="2024-09" db="EMBL/GenBank/DDBJ databases">
        <title>Rethinking Asexuality: The Enigmatic Case of Functional Sexual Genes in Lepraria (Stereocaulaceae).</title>
        <authorList>
            <person name="Doellman M."/>
            <person name="Sun Y."/>
            <person name="Barcenas-Pena A."/>
            <person name="Lumbsch H.T."/>
            <person name="Grewe F."/>
        </authorList>
    </citation>
    <scope>NUCLEOTIDE SEQUENCE [LARGE SCALE GENOMIC DNA]</scope>
    <source>
        <strain evidence="5 6">Mercado 3170</strain>
    </source>
</reference>
<evidence type="ECO:0000259" key="4">
    <source>
        <dbReference type="Pfam" id="PF00326"/>
    </source>
</evidence>
<evidence type="ECO:0000313" key="6">
    <source>
        <dbReference type="Proteomes" id="UP001590950"/>
    </source>
</evidence>
<evidence type="ECO:0000256" key="1">
    <source>
        <dbReference type="ARBA" id="ARBA00010040"/>
    </source>
</evidence>